<dbReference type="Gene3D" id="3.40.50.1820">
    <property type="entry name" value="alpha/beta hydrolase"/>
    <property type="match status" value="1"/>
</dbReference>
<sequence>MAFQGFPNYALRITLDDSGLVYTTVHVPPRPAGGSSNSTKPSILFLHGFPSSSYDWHNQIRHFSALGYGVIAPDLLGYGGSSSPPSSSLEPYTFKSMCSDVMAIVKHCGVDVSSGARLHVVGHDFGAILMAPLLGYYPGVALTASFLSTPYMAPGQRQDIELVKPLSEQMLGYEFLGYQRFLMRDDSGRVLDEHRDSFFSLAYASEALTESDFLPPGRLEAWVRADRRAPLPSWATEEYVETRRRIFAEPASYQGPTNWYRSRFRDYLGMDEEKEEIGEGKIKIDCPVLYVSRKEDNALLKMVGMGMSGVAETVVCKELSGSGHWVQLEVSDEVNQALEEFLGEFDEGAETKTSL</sequence>
<evidence type="ECO:0000313" key="4">
    <source>
        <dbReference type="EMBL" id="KAF2710114.1"/>
    </source>
</evidence>
<reference evidence="4" key="1">
    <citation type="journal article" date="2020" name="Stud. Mycol.">
        <title>101 Dothideomycetes genomes: a test case for predicting lifestyles and emergence of pathogens.</title>
        <authorList>
            <person name="Haridas S."/>
            <person name="Albert R."/>
            <person name="Binder M."/>
            <person name="Bloem J."/>
            <person name="Labutti K."/>
            <person name="Salamov A."/>
            <person name="Andreopoulos B."/>
            <person name="Baker S."/>
            <person name="Barry K."/>
            <person name="Bills G."/>
            <person name="Bluhm B."/>
            <person name="Cannon C."/>
            <person name="Castanera R."/>
            <person name="Culley D."/>
            <person name="Daum C."/>
            <person name="Ezra D."/>
            <person name="Gonzalez J."/>
            <person name="Henrissat B."/>
            <person name="Kuo A."/>
            <person name="Liang C."/>
            <person name="Lipzen A."/>
            <person name="Lutzoni F."/>
            <person name="Magnuson J."/>
            <person name="Mondo S."/>
            <person name="Nolan M."/>
            <person name="Ohm R."/>
            <person name="Pangilinan J."/>
            <person name="Park H.-J."/>
            <person name="Ramirez L."/>
            <person name="Alfaro M."/>
            <person name="Sun H."/>
            <person name="Tritt A."/>
            <person name="Yoshinaga Y."/>
            <person name="Zwiers L.-H."/>
            <person name="Turgeon B."/>
            <person name="Goodwin S."/>
            <person name="Spatafora J."/>
            <person name="Crous P."/>
            <person name="Grigoriev I."/>
        </authorList>
    </citation>
    <scope>NUCLEOTIDE SEQUENCE</scope>
    <source>
        <strain evidence="4">CBS 279.74</strain>
    </source>
</reference>
<proteinExistence type="inferred from homology"/>
<keyword evidence="1 4" id="KW-0378">Hydrolase</keyword>
<evidence type="ECO:0000313" key="5">
    <source>
        <dbReference type="Proteomes" id="UP000799428"/>
    </source>
</evidence>
<evidence type="ECO:0000256" key="1">
    <source>
        <dbReference type="ARBA" id="ARBA00022801"/>
    </source>
</evidence>
<feature type="domain" description="AB hydrolase-1" evidence="3">
    <location>
        <begin position="43"/>
        <end position="337"/>
    </location>
</feature>
<keyword evidence="5" id="KW-1185">Reference proteome</keyword>
<protein>
    <submittedName>
        <fullName evidence="4">Alpha/beta-hydrolase</fullName>
    </submittedName>
</protein>
<dbReference type="PANTHER" id="PTHR43329">
    <property type="entry name" value="EPOXIDE HYDROLASE"/>
    <property type="match status" value="1"/>
</dbReference>
<dbReference type="Proteomes" id="UP000799428">
    <property type="component" value="Unassembled WGS sequence"/>
</dbReference>
<name>A0A6G1KBB7_9PLEO</name>
<dbReference type="AlphaFoldDB" id="A0A6G1KBB7"/>
<dbReference type="SUPFAM" id="SSF53474">
    <property type="entry name" value="alpha/beta-Hydrolases"/>
    <property type="match status" value="1"/>
</dbReference>
<dbReference type="GO" id="GO:0016787">
    <property type="term" value="F:hydrolase activity"/>
    <property type="evidence" value="ECO:0007669"/>
    <property type="project" value="UniProtKB-KW"/>
</dbReference>
<organism evidence="4 5">
    <name type="scientific">Pleomassaria siparia CBS 279.74</name>
    <dbReference type="NCBI Taxonomy" id="1314801"/>
    <lineage>
        <taxon>Eukaryota</taxon>
        <taxon>Fungi</taxon>
        <taxon>Dikarya</taxon>
        <taxon>Ascomycota</taxon>
        <taxon>Pezizomycotina</taxon>
        <taxon>Dothideomycetes</taxon>
        <taxon>Pleosporomycetidae</taxon>
        <taxon>Pleosporales</taxon>
        <taxon>Pleomassariaceae</taxon>
        <taxon>Pleomassaria</taxon>
    </lineage>
</organism>
<dbReference type="Pfam" id="PF12697">
    <property type="entry name" value="Abhydrolase_6"/>
    <property type="match status" value="1"/>
</dbReference>
<comment type="similarity">
    <text evidence="2">Belongs to the AB hydrolase superfamily. Epoxide hydrolase family.</text>
</comment>
<evidence type="ECO:0000256" key="2">
    <source>
        <dbReference type="ARBA" id="ARBA00038334"/>
    </source>
</evidence>
<dbReference type="OrthoDB" id="284184at2759"/>
<dbReference type="InterPro" id="IPR000639">
    <property type="entry name" value="Epox_hydrolase-like"/>
</dbReference>
<gene>
    <name evidence="4" type="ORF">K504DRAFT_466539</name>
</gene>
<dbReference type="EMBL" id="MU005769">
    <property type="protein sequence ID" value="KAF2710114.1"/>
    <property type="molecule type" value="Genomic_DNA"/>
</dbReference>
<evidence type="ECO:0000259" key="3">
    <source>
        <dbReference type="Pfam" id="PF12697"/>
    </source>
</evidence>
<dbReference type="PRINTS" id="PR00412">
    <property type="entry name" value="EPOXHYDRLASE"/>
</dbReference>
<dbReference type="InterPro" id="IPR029058">
    <property type="entry name" value="AB_hydrolase_fold"/>
</dbReference>
<dbReference type="InterPro" id="IPR000073">
    <property type="entry name" value="AB_hydrolase_1"/>
</dbReference>
<accession>A0A6G1KBB7</accession>